<dbReference type="SUPFAM" id="SSF51905">
    <property type="entry name" value="FAD/NAD(P)-binding domain"/>
    <property type="match status" value="2"/>
</dbReference>
<dbReference type="KEGG" id="sbat:G4Z16_19675"/>
<dbReference type="Proteomes" id="UP000595046">
    <property type="component" value="Chromosome"/>
</dbReference>
<dbReference type="PRINTS" id="PR00368">
    <property type="entry name" value="FADPNR"/>
</dbReference>
<dbReference type="AlphaFoldDB" id="A0A7T1TD94"/>
<dbReference type="EMBL" id="CP048882">
    <property type="protein sequence ID" value="QPP10836.1"/>
    <property type="molecule type" value="Genomic_DNA"/>
</dbReference>
<dbReference type="GO" id="GO:0004497">
    <property type="term" value="F:monooxygenase activity"/>
    <property type="evidence" value="ECO:0007669"/>
    <property type="project" value="TreeGrafter"/>
</dbReference>
<evidence type="ECO:0000313" key="3">
    <source>
        <dbReference type="Proteomes" id="UP000595046"/>
    </source>
</evidence>
<dbReference type="Pfam" id="PF13738">
    <property type="entry name" value="Pyr_redox_3"/>
    <property type="match status" value="1"/>
</dbReference>
<dbReference type="InterPro" id="IPR036188">
    <property type="entry name" value="FAD/NAD-bd_sf"/>
</dbReference>
<accession>A0A7T1TD94</accession>
<gene>
    <name evidence="2" type="ORF">G4Z16_19675</name>
</gene>
<dbReference type="GO" id="GO:0050660">
    <property type="term" value="F:flavin adenine dinucleotide binding"/>
    <property type="evidence" value="ECO:0007669"/>
    <property type="project" value="InterPro"/>
</dbReference>
<dbReference type="InterPro" id="IPR000960">
    <property type="entry name" value="Flavin_mOase"/>
</dbReference>
<dbReference type="Gene3D" id="3.50.50.60">
    <property type="entry name" value="FAD/NAD(P)-binding domain"/>
    <property type="match status" value="1"/>
</dbReference>
<dbReference type="GO" id="GO:0050661">
    <property type="term" value="F:NADP binding"/>
    <property type="evidence" value="ECO:0007669"/>
    <property type="project" value="InterPro"/>
</dbReference>
<dbReference type="PRINTS" id="PR00469">
    <property type="entry name" value="PNDRDTASEII"/>
</dbReference>
<evidence type="ECO:0000256" key="1">
    <source>
        <dbReference type="ARBA" id="ARBA00023002"/>
    </source>
</evidence>
<dbReference type="PANTHER" id="PTHR43539">
    <property type="entry name" value="FLAVIN-BINDING MONOOXYGENASE-LIKE PROTEIN (AFU_ORTHOLOGUE AFUA_4G09220)"/>
    <property type="match status" value="1"/>
</dbReference>
<dbReference type="PIRSF" id="PIRSF000332">
    <property type="entry name" value="FMO"/>
    <property type="match status" value="1"/>
</dbReference>
<keyword evidence="3" id="KW-1185">Reference proteome</keyword>
<reference evidence="3" key="1">
    <citation type="submission" date="2020-02" db="EMBL/GenBank/DDBJ databases">
        <title>Streptomyces sp. ASO4wet.</title>
        <authorList>
            <person name="Risdian C."/>
            <person name="Landwehr W."/>
            <person name="Schupp P."/>
            <person name="Wink J."/>
        </authorList>
    </citation>
    <scope>NUCLEOTIDE SEQUENCE [LARGE SCALE GENOMIC DNA]</scope>
    <source>
        <strain evidence="3">ASO4wet</strain>
    </source>
</reference>
<proteinExistence type="predicted"/>
<dbReference type="InterPro" id="IPR050982">
    <property type="entry name" value="Auxin_biosynth/cation_transpt"/>
</dbReference>
<name>A0A7T1TD94_9ACTN</name>
<protein>
    <submittedName>
        <fullName evidence="2">NAD(P)/FAD-dependent oxidoreductase</fullName>
    </submittedName>
</protein>
<evidence type="ECO:0000313" key="2">
    <source>
        <dbReference type="EMBL" id="QPP10836.1"/>
    </source>
</evidence>
<dbReference type="GO" id="GO:0005829">
    <property type="term" value="C:cytosol"/>
    <property type="evidence" value="ECO:0007669"/>
    <property type="project" value="TreeGrafter"/>
</dbReference>
<dbReference type="PANTHER" id="PTHR43539:SF78">
    <property type="entry name" value="FLAVIN-CONTAINING MONOOXYGENASE"/>
    <property type="match status" value="1"/>
</dbReference>
<organism evidence="2 3">
    <name type="scientific">Streptomyces bathyalis</name>
    <dbReference type="NCBI Taxonomy" id="2710756"/>
    <lineage>
        <taxon>Bacteria</taxon>
        <taxon>Bacillati</taxon>
        <taxon>Actinomycetota</taxon>
        <taxon>Actinomycetes</taxon>
        <taxon>Kitasatosporales</taxon>
        <taxon>Streptomycetaceae</taxon>
        <taxon>Streptomyces</taxon>
    </lineage>
</organism>
<keyword evidence="1" id="KW-0560">Oxidoreductase</keyword>
<sequence length="378" mass="40441">MTDDGVPVHIIGAGPGGLATAAALHELGISTVVLEKSPSVAASWRAHYDRLRLHTTRGWSALPGLEIPRSYGRWVARDDFVRYLESYAEHFGIEVATGVEVDTIERSGADWVLHANGGRRLTTPVVVVATGYNHTARIPAWPGRESFQGELLHASRYRNAKPYEGKDVLVVGAGNTGAEIAADLADGGAAHVRLAIRTVPHIVRRSTLGWPAQANGILCRRLPTRLVDRLAARMAKIAIPDLSSRGLPRPDTGLYTRARQGAIPVQDVGLIAAVRKGKVEPVAAVESFDGEKVRLADGAALAPDVVIAATGYQRGLEDLVGHLGVLDETGRPLAHGRRTHPEAPGLYFIGYTNPLSGMLRELSLDARRIAKAVTRAAA</sequence>